<dbReference type="Proteomes" id="UP000324705">
    <property type="component" value="Chromosome 1B"/>
</dbReference>
<organism evidence="8 9">
    <name type="scientific">Triticum turgidum subsp. durum</name>
    <name type="common">Durum wheat</name>
    <name type="synonym">Triticum durum</name>
    <dbReference type="NCBI Taxonomy" id="4567"/>
    <lineage>
        <taxon>Eukaryota</taxon>
        <taxon>Viridiplantae</taxon>
        <taxon>Streptophyta</taxon>
        <taxon>Embryophyta</taxon>
        <taxon>Tracheophyta</taxon>
        <taxon>Spermatophyta</taxon>
        <taxon>Magnoliopsida</taxon>
        <taxon>Liliopsida</taxon>
        <taxon>Poales</taxon>
        <taxon>Poaceae</taxon>
        <taxon>BOP clade</taxon>
        <taxon>Pooideae</taxon>
        <taxon>Triticodae</taxon>
        <taxon>Triticeae</taxon>
        <taxon>Triticinae</taxon>
        <taxon>Triticum</taxon>
    </lineage>
</organism>
<dbReference type="EMBL" id="LT934112">
    <property type="protein sequence ID" value="VAH12323.1"/>
    <property type="molecule type" value="Genomic_DNA"/>
</dbReference>
<accession>A0A9R0V1F0</accession>
<evidence type="ECO:0000256" key="2">
    <source>
        <dbReference type="ARBA" id="ARBA00022614"/>
    </source>
</evidence>
<dbReference type="Gramene" id="TRITD1Bv1G004270.4">
    <property type="protein sequence ID" value="TRITD1Bv1G004270.4"/>
    <property type="gene ID" value="TRITD1Bv1G004270"/>
</dbReference>
<dbReference type="InterPro" id="IPR038005">
    <property type="entry name" value="RX-like_CC"/>
</dbReference>
<feature type="domain" description="Disease resistance N-terminal" evidence="7">
    <location>
        <begin position="13"/>
        <end position="100"/>
    </location>
</feature>
<proteinExistence type="inferred from homology"/>
<dbReference type="PANTHER" id="PTHR19338:SF53">
    <property type="entry name" value="RX N-TERMINAL DOMAIN-CONTAINING PROTEIN"/>
    <property type="match status" value="1"/>
</dbReference>
<evidence type="ECO:0000259" key="7">
    <source>
        <dbReference type="Pfam" id="PF18052"/>
    </source>
</evidence>
<gene>
    <name evidence="8" type="ORF">TRITD_1Bv1G004270</name>
</gene>
<keyword evidence="5" id="KW-0611">Plant defense</keyword>
<keyword evidence="9" id="KW-1185">Reference proteome</keyword>
<sequence>MERFLVSAATGTMNSLPGKLGTILNNEYKLLKGVRDDIKFLKRELEAMAAFLVRVADMEEPNPQSQLHADDVRELSYDIEDKIDKFMLLVNHESSSQSESFKELLNKCMKKIADINTRHKIAKDVKDIKSQVKELAERHARYKIGESSKPRNEKVDPRLCAVFKDTTELVGIDAPRDDLVKLLTDEKGESAYQLKVVSIVGTGGLGKTTLARQVYNKIGANFDCRAFVPISRSPDMSKILSSIFSQLRNQDQYHAGAGDPTLLIEQIRKFLENKRRYFQPAHGLYIDILVFDHN</sequence>
<dbReference type="Pfam" id="PF18052">
    <property type="entry name" value="Rx_N"/>
    <property type="match status" value="1"/>
</dbReference>
<dbReference type="AlphaFoldDB" id="A0A9R0V1F0"/>
<keyword evidence="4" id="KW-0547">Nucleotide-binding</keyword>
<evidence type="ECO:0000256" key="5">
    <source>
        <dbReference type="ARBA" id="ARBA00022821"/>
    </source>
</evidence>
<keyword evidence="3" id="KW-0677">Repeat</keyword>
<dbReference type="InterPro" id="IPR027417">
    <property type="entry name" value="P-loop_NTPase"/>
</dbReference>
<dbReference type="Gene3D" id="1.20.5.4130">
    <property type="match status" value="1"/>
</dbReference>
<keyword evidence="2" id="KW-0433">Leucine-rich repeat</keyword>
<dbReference type="InterPro" id="IPR002182">
    <property type="entry name" value="NB-ARC"/>
</dbReference>
<dbReference type="InterPro" id="IPR041118">
    <property type="entry name" value="Rx_N"/>
</dbReference>
<dbReference type="CDD" id="cd14798">
    <property type="entry name" value="RX-CC_like"/>
    <property type="match status" value="1"/>
</dbReference>
<evidence type="ECO:0000256" key="1">
    <source>
        <dbReference type="ARBA" id="ARBA00008894"/>
    </source>
</evidence>
<reference evidence="8 9" key="1">
    <citation type="submission" date="2017-09" db="EMBL/GenBank/DDBJ databases">
        <authorList>
            <consortium name="International Durum Wheat Genome Sequencing Consortium (IDWGSC)"/>
            <person name="Milanesi L."/>
        </authorList>
    </citation>
    <scope>NUCLEOTIDE SEQUENCE [LARGE SCALE GENOMIC DNA]</scope>
    <source>
        <strain evidence="9">cv. Svevo</strain>
    </source>
</reference>
<evidence type="ECO:0000256" key="4">
    <source>
        <dbReference type="ARBA" id="ARBA00022741"/>
    </source>
</evidence>
<dbReference type="SUPFAM" id="SSF52540">
    <property type="entry name" value="P-loop containing nucleoside triphosphate hydrolases"/>
    <property type="match status" value="1"/>
</dbReference>
<dbReference type="Pfam" id="PF00931">
    <property type="entry name" value="NB-ARC"/>
    <property type="match status" value="1"/>
</dbReference>
<evidence type="ECO:0000259" key="6">
    <source>
        <dbReference type="Pfam" id="PF00931"/>
    </source>
</evidence>
<evidence type="ECO:0000256" key="3">
    <source>
        <dbReference type="ARBA" id="ARBA00022737"/>
    </source>
</evidence>
<evidence type="ECO:0000313" key="9">
    <source>
        <dbReference type="Proteomes" id="UP000324705"/>
    </source>
</evidence>
<evidence type="ECO:0000313" key="8">
    <source>
        <dbReference type="EMBL" id="VAH12323.1"/>
    </source>
</evidence>
<protein>
    <submittedName>
        <fullName evidence="8">Uncharacterized protein</fullName>
    </submittedName>
</protein>
<name>A0A9R0V1F0_TRITD</name>
<comment type="similarity">
    <text evidence="1">Belongs to the disease resistance NB-LRR family.</text>
</comment>
<dbReference type="GO" id="GO:0043531">
    <property type="term" value="F:ADP binding"/>
    <property type="evidence" value="ECO:0007669"/>
    <property type="project" value="InterPro"/>
</dbReference>
<feature type="domain" description="NB-ARC" evidence="6">
    <location>
        <begin position="191"/>
        <end position="275"/>
    </location>
</feature>
<dbReference type="GO" id="GO:0006952">
    <property type="term" value="P:defense response"/>
    <property type="evidence" value="ECO:0007669"/>
    <property type="project" value="UniProtKB-KW"/>
</dbReference>
<dbReference type="Gene3D" id="3.40.50.300">
    <property type="entry name" value="P-loop containing nucleotide triphosphate hydrolases"/>
    <property type="match status" value="1"/>
</dbReference>
<dbReference type="PANTHER" id="PTHR19338">
    <property type="entry name" value="TRANSLOCASE OF INNER MITOCHONDRIAL MEMBRANE 13 HOMOLOG"/>
    <property type="match status" value="1"/>
</dbReference>